<comment type="similarity">
    <text evidence="7">Belongs to the MurCDEF family.</text>
</comment>
<dbReference type="NCBIfam" id="TIGR01087">
    <property type="entry name" value="murD"/>
    <property type="match status" value="1"/>
</dbReference>
<reference evidence="9 10" key="1">
    <citation type="submission" date="2023-11" db="EMBL/GenBank/DDBJ databases">
        <title>Peredibacter starrii A3.12.</title>
        <authorList>
            <person name="Mitchell R.J."/>
        </authorList>
    </citation>
    <scope>NUCLEOTIDE SEQUENCE [LARGE SCALE GENOMIC DNA]</scope>
    <source>
        <strain evidence="9 10">A3.12</strain>
    </source>
</reference>
<keyword evidence="5 7" id="KW-0547">Nucleotide-binding</keyword>
<dbReference type="KEGG" id="psti:SOO65_06520"/>
<comment type="subcellular location">
    <subcellularLocation>
        <location evidence="1 7">Cytoplasm</location>
    </subcellularLocation>
</comment>
<evidence type="ECO:0000256" key="6">
    <source>
        <dbReference type="ARBA" id="ARBA00022840"/>
    </source>
</evidence>
<comment type="function">
    <text evidence="7">Cell wall formation. Catalyzes the addition of glutamate to the nucleotide precursor UDP-N-acetylmuramoyl-L-alanine (UMA).</text>
</comment>
<dbReference type="GO" id="GO:0071555">
    <property type="term" value="P:cell wall organization"/>
    <property type="evidence" value="ECO:0007669"/>
    <property type="project" value="UniProtKB-KW"/>
</dbReference>
<dbReference type="InterPro" id="IPR036615">
    <property type="entry name" value="Mur_ligase_C_dom_sf"/>
</dbReference>
<dbReference type="GO" id="GO:0051301">
    <property type="term" value="P:cell division"/>
    <property type="evidence" value="ECO:0007669"/>
    <property type="project" value="UniProtKB-KW"/>
</dbReference>
<feature type="domain" description="Mur ligase central" evidence="8">
    <location>
        <begin position="114"/>
        <end position="237"/>
    </location>
</feature>
<dbReference type="PANTHER" id="PTHR43692">
    <property type="entry name" value="UDP-N-ACETYLMURAMOYLALANINE--D-GLUTAMATE LIGASE"/>
    <property type="match status" value="1"/>
</dbReference>
<dbReference type="GO" id="GO:0008764">
    <property type="term" value="F:UDP-N-acetylmuramoylalanine-D-glutamate ligase activity"/>
    <property type="evidence" value="ECO:0007669"/>
    <property type="project" value="UniProtKB-UniRule"/>
</dbReference>
<evidence type="ECO:0000256" key="7">
    <source>
        <dbReference type="HAMAP-Rule" id="MF_00639"/>
    </source>
</evidence>
<keyword evidence="7" id="KW-0131">Cell cycle</keyword>
<keyword evidence="4 7" id="KW-0436">Ligase</keyword>
<dbReference type="PANTHER" id="PTHR43692:SF1">
    <property type="entry name" value="UDP-N-ACETYLMURAMOYLALANINE--D-GLUTAMATE LIGASE"/>
    <property type="match status" value="1"/>
</dbReference>
<keyword evidence="3 7" id="KW-0963">Cytoplasm</keyword>
<comment type="pathway">
    <text evidence="2 7">Cell wall biogenesis; peptidoglycan biosynthesis.</text>
</comment>
<keyword evidence="6 7" id="KW-0067">ATP-binding</keyword>
<dbReference type="GO" id="GO:0008360">
    <property type="term" value="P:regulation of cell shape"/>
    <property type="evidence" value="ECO:0007669"/>
    <property type="project" value="UniProtKB-KW"/>
</dbReference>
<feature type="binding site" evidence="7">
    <location>
        <begin position="116"/>
        <end position="122"/>
    </location>
    <ligand>
        <name>ATP</name>
        <dbReference type="ChEBI" id="CHEBI:30616"/>
    </ligand>
</feature>
<dbReference type="InterPro" id="IPR005762">
    <property type="entry name" value="MurD"/>
</dbReference>
<evidence type="ECO:0000256" key="3">
    <source>
        <dbReference type="ARBA" id="ARBA00022490"/>
    </source>
</evidence>
<dbReference type="Gene3D" id="3.40.1190.10">
    <property type="entry name" value="Mur-like, catalytic domain"/>
    <property type="match status" value="1"/>
</dbReference>
<dbReference type="InterPro" id="IPR013221">
    <property type="entry name" value="Mur_ligase_cen"/>
</dbReference>
<dbReference type="Pfam" id="PF21799">
    <property type="entry name" value="MurD-like_N"/>
    <property type="match status" value="1"/>
</dbReference>
<dbReference type="HAMAP" id="MF_00639">
    <property type="entry name" value="MurD"/>
    <property type="match status" value="1"/>
</dbReference>
<evidence type="ECO:0000256" key="4">
    <source>
        <dbReference type="ARBA" id="ARBA00022598"/>
    </source>
</evidence>
<dbReference type="AlphaFoldDB" id="A0AAX4HT78"/>
<evidence type="ECO:0000256" key="5">
    <source>
        <dbReference type="ARBA" id="ARBA00022741"/>
    </source>
</evidence>
<dbReference type="GO" id="GO:0009252">
    <property type="term" value="P:peptidoglycan biosynthetic process"/>
    <property type="evidence" value="ECO:0007669"/>
    <property type="project" value="UniProtKB-UniRule"/>
</dbReference>
<protein>
    <recommendedName>
        <fullName evidence="7">UDP-N-acetylmuramoylalanine--D-glutamate ligase</fullName>
        <ecNumber evidence="7">6.3.2.9</ecNumber>
    </recommendedName>
    <alternativeName>
        <fullName evidence="7">D-glutamic acid-adding enzyme</fullName>
    </alternativeName>
    <alternativeName>
        <fullName evidence="7">UDP-N-acetylmuramoyl-L-alanyl-D-glutamate synthetase</fullName>
    </alternativeName>
</protein>
<dbReference type="RefSeq" id="WP_321398559.1">
    <property type="nucleotide sequence ID" value="NZ_CP139487.1"/>
</dbReference>
<evidence type="ECO:0000313" key="10">
    <source>
        <dbReference type="Proteomes" id="UP001324634"/>
    </source>
</evidence>
<evidence type="ECO:0000259" key="8">
    <source>
        <dbReference type="Pfam" id="PF08245"/>
    </source>
</evidence>
<dbReference type="GO" id="GO:0005524">
    <property type="term" value="F:ATP binding"/>
    <property type="evidence" value="ECO:0007669"/>
    <property type="project" value="UniProtKB-UniRule"/>
</dbReference>
<accession>A0AAX4HT78</accession>
<keyword evidence="7" id="KW-0132">Cell division</keyword>
<dbReference type="Gene3D" id="3.40.50.720">
    <property type="entry name" value="NAD(P)-binding Rossmann-like Domain"/>
    <property type="match status" value="1"/>
</dbReference>
<comment type="catalytic activity">
    <reaction evidence="7">
        <text>UDP-N-acetyl-alpha-D-muramoyl-L-alanine + D-glutamate + ATP = UDP-N-acetyl-alpha-D-muramoyl-L-alanyl-D-glutamate + ADP + phosphate + H(+)</text>
        <dbReference type="Rhea" id="RHEA:16429"/>
        <dbReference type="ChEBI" id="CHEBI:15378"/>
        <dbReference type="ChEBI" id="CHEBI:29986"/>
        <dbReference type="ChEBI" id="CHEBI:30616"/>
        <dbReference type="ChEBI" id="CHEBI:43474"/>
        <dbReference type="ChEBI" id="CHEBI:83898"/>
        <dbReference type="ChEBI" id="CHEBI:83900"/>
        <dbReference type="ChEBI" id="CHEBI:456216"/>
        <dbReference type="EC" id="6.3.2.9"/>
    </reaction>
</comment>
<keyword evidence="10" id="KW-1185">Reference proteome</keyword>
<organism evidence="9 10">
    <name type="scientific">Peredibacter starrii</name>
    <dbReference type="NCBI Taxonomy" id="28202"/>
    <lineage>
        <taxon>Bacteria</taxon>
        <taxon>Pseudomonadati</taxon>
        <taxon>Bdellovibrionota</taxon>
        <taxon>Bacteriovoracia</taxon>
        <taxon>Bacteriovoracales</taxon>
        <taxon>Bacteriovoracaceae</taxon>
        <taxon>Peredibacter</taxon>
    </lineage>
</organism>
<dbReference type="SUPFAM" id="SSF51984">
    <property type="entry name" value="MurCD N-terminal domain"/>
    <property type="match status" value="1"/>
</dbReference>
<evidence type="ECO:0000256" key="2">
    <source>
        <dbReference type="ARBA" id="ARBA00004752"/>
    </source>
</evidence>
<sequence>MNKINKVAIYGMGKSGKAALKLAKKYKQDFYAVNKGPVQTWWEAEQLADICGTCACASEEDFAQHFHKMDEIVISPGIPTTHPALKKAVEKGVPIISEIEYAYRRTKDIPVIAITGTNGKTTTTTMIAEALKMAGKSVFCGGNIGIPYCDLAISGEKVDYAVIEVSSFQLETIKEFHPKIGLILNVFPNHSERYDAVHDYATAKFNMLKNMTGEDHLILGTENPYLDDIKDHPAKRTYFTKGNLPTEFKSMFDFSKARARGEHNEANFFAAYEVLRLLKIPNLKELFQQFINEFPGVAHRLEFVLSRDGLTLYNDAKSTNSLATTTAINAFKDSTEPLYLILGGKLRNESDKLLPDLLPFKGKIAKIFTIGDVTERLYQELGNDFEVEKAGDLKTVFEKAKGLKGNLVFSPAFPSFDQFKNYVDRGEKFKAWAKEAF</sequence>
<dbReference type="SUPFAM" id="SSF53623">
    <property type="entry name" value="MurD-like peptide ligases, catalytic domain"/>
    <property type="match status" value="1"/>
</dbReference>
<dbReference type="Proteomes" id="UP001324634">
    <property type="component" value="Chromosome"/>
</dbReference>
<keyword evidence="7" id="KW-0133">Cell shape</keyword>
<keyword evidence="7" id="KW-0573">Peptidoglycan synthesis</keyword>
<proteinExistence type="inferred from homology"/>
<dbReference type="EC" id="6.3.2.9" evidence="7"/>
<gene>
    <name evidence="7 9" type="primary">murD</name>
    <name evidence="9" type="ORF">SOO65_06520</name>
</gene>
<dbReference type="SUPFAM" id="SSF53244">
    <property type="entry name" value="MurD-like peptide ligases, peptide-binding domain"/>
    <property type="match status" value="1"/>
</dbReference>
<dbReference type="Gene3D" id="3.90.190.20">
    <property type="entry name" value="Mur ligase, C-terminal domain"/>
    <property type="match status" value="1"/>
</dbReference>
<dbReference type="EMBL" id="CP139487">
    <property type="protein sequence ID" value="WPU66395.1"/>
    <property type="molecule type" value="Genomic_DNA"/>
</dbReference>
<dbReference type="InterPro" id="IPR036565">
    <property type="entry name" value="Mur-like_cat_sf"/>
</dbReference>
<keyword evidence="7" id="KW-0961">Cell wall biogenesis/degradation</keyword>
<evidence type="ECO:0000256" key="1">
    <source>
        <dbReference type="ARBA" id="ARBA00004496"/>
    </source>
</evidence>
<name>A0AAX4HT78_9BACT</name>
<dbReference type="GO" id="GO:0005737">
    <property type="term" value="C:cytoplasm"/>
    <property type="evidence" value="ECO:0007669"/>
    <property type="project" value="UniProtKB-SubCell"/>
</dbReference>
<dbReference type="Pfam" id="PF08245">
    <property type="entry name" value="Mur_ligase_M"/>
    <property type="match status" value="1"/>
</dbReference>
<evidence type="ECO:0000313" key="9">
    <source>
        <dbReference type="EMBL" id="WPU66395.1"/>
    </source>
</evidence>